<proteinExistence type="predicted"/>
<gene>
    <name evidence="2" type="ORF">HDF14_003767</name>
</gene>
<evidence type="ECO:0000313" key="3">
    <source>
        <dbReference type="Proteomes" id="UP000535182"/>
    </source>
</evidence>
<organism evidence="2 3">
    <name type="scientific">Tunturiibacter gelidiferens</name>
    <dbReference type="NCBI Taxonomy" id="3069689"/>
    <lineage>
        <taxon>Bacteria</taxon>
        <taxon>Pseudomonadati</taxon>
        <taxon>Acidobacteriota</taxon>
        <taxon>Terriglobia</taxon>
        <taxon>Terriglobales</taxon>
        <taxon>Acidobacteriaceae</taxon>
        <taxon>Tunturiibacter</taxon>
    </lineage>
</organism>
<protein>
    <recommendedName>
        <fullName evidence="4">Outer membrane protein beta-barrel domain-containing protein</fullName>
    </recommendedName>
</protein>
<dbReference type="AlphaFoldDB" id="A0A9X0QH90"/>
<keyword evidence="3" id="KW-1185">Reference proteome</keyword>
<feature type="chain" id="PRO_5040953806" description="Outer membrane protein beta-barrel domain-containing protein" evidence="1">
    <location>
        <begin position="22"/>
        <end position="299"/>
    </location>
</feature>
<feature type="signal peptide" evidence="1">
    <location>
        <begin position="1"/>
        <end position="21"/>
    </location>
</feature>
<dbReference type="EMBL" id="JACHEB010000009">
    <property type="protein sequence ID" value="MBB5330134.1"/>
    <property type="molecule type" value="Genomic_DNA"/>
</dbReference>
<evidence type="ECO:0000313" key="2">
    <source>
        <dbReference type="EMBL" id="MBB5330134.1"/>
    </source>
</evidence>
<evidence type="ECO:0000256" key="1">
    <source>
        <dbReference type="SAM" id="SignalP"/>
    </source>
</evidence>
<dbReference type="Proteomes" id="UP000535182">
    <property type="component" value="Unassembled WGS sequence"/>
</dbReference>
<dbReference type="RefSeq" id="WP_183979287.1">
    <property type="nucleotide sequence ID" value="NZ_JACHEB010000009.1"/>
</dbReference>
<accession>A0A9X0QH90</accession>
<sequence>MLNRKLAVVLILLPTSFNLIAKAQRQHPWDSAKTVSLQNDFSSPPDSNRFLSAESVNLTGESSSMEGYIRIVPAPKVIRQPPSQKPFRTVAFGIKANTLGVGAEFATPLAQRFNLRSGVNFLTFGDPFNVDGVSYDTHLHLKSSQTTLDWFPTGGSFHVSPGILYMRNTASALLSVSAGQSFSLGDQTYVNSVNDPVSGSMSYAYPHNLCPLLMLGFGNVLPRDSRHFSVPVEFGVAYTGPATINVGLAGTACNSQGCGNFANDRESQASLKQEVHTLNEDLKRIPVYPILSLGVAYHF</sequence>
<evidence type="ECO:0008006" key="4">
    <source>
        <dbReference type="Google" id="ProtNLM"/>
    </source>
</evidence>
<reference evidence="2 3" key="1">
    <citation type="submission" date="2020-08" db="EMBL/GenBank/DDBJ databases">
        <title>Genomic Encyclopedia of Type Strains, Phase IV (KMG-V): Genome sequencing to study the core and pangenomes of soil and plant-associated prokaryotes.</title>
        <authorList>
            <person name="Whitman W."/>
        </authorList>
    </citation>
    <scope>NUCLEOTIDE SEQUENCE [LARGE SCALE GENOMIC DNA]</scope>
    <source>
        <strain evidence="2 3">X5P2</strain>
    </source>
</reference>
<comment type="caution">
    <text evidence="2">The sequence shown here is derived from an EMBL/GenBank/DDBJ whole genome shotgun (WGS) entry which is preliminary data.</text>
</comment>
<keyword evidence="1" id="KW-0732">Signal</keyword>
<name>A0A9X0QH90_9BACT</name>
<dbReference type="Gene3D" id="2.40.160.170">
    <property type="match status" value="1"/>
</dbReference>